<feature type="transmembrane region" description="Helical" evidence="2">
    <location>
        <begin position="900"/>
        <end position="919"/>
    </location>
</feature>
<organism evidence="3 4">
    <name type="scientific">Mucilaginibacter celer</name>
    <dbReference type="NCBI Taxonomy" id="2305508"/>
    <lineage>
        <taxon>Bacteria</taxon>
        <taxon>Pseudomonadati</taxon>
        <taxon>Bacteroidota</taxon>
        <taxon>Sphingobacteriia</taxon>
        <taxon>Sphingobacteriales</taxon>
        <taxon>Sphingobacteriaceae</taxon>
        <taxon>Mucilaginibacter</taxon>
    </lineage>
</organism>
<dbReference type="InterPro" id="IPR027463">
    <property type="entry name" value="AcrB_DN_DC_subdom"/>
</dbReference>
<feature type="transmembrane region" description="Helical" evidence="2">
    <location>
        <begin position="333"/>
        <end position="352"/>
    </location>
</feature>
<evidence type="ECO:0000256" key="2">
    <source>
        <dbReference type="SAM" id="Phobius"/>
    </source>
</evidence>
<dbReference type="PANTHER" id="PTHR32063:SF8">
    <property type="entry name" value="CATION EFFLUX PROTEIN"/>
    <property type="match status" value="1"/>
</dbReference>
<dbReference type="PRINTS" id="PR00702">
    <property type="entry name" value="ACRIFLAVINRP"/>
</dbReference>
<sequence length="1084" mass="119113">MSMVTSALKKPITTVVITLSLLIFAVLSAINIPIDIFPQLNLPTIYVIESYGGMSPQQMEGFFSTRLQDQFLYVNGIKNISSKNIQGLTLIKLSFYESTNMAEASAQVALQVNRAQSFFPPGALPPQVVRFDASSLPVGQLVFDSKTASLKDIYDMAATRIRPMFATIPGLSAPPPFGSNARSIILSIDPSKLRSYNLTPDEVVEALSKFNTMAPSGNLRLDNTIYLTTLNSLIKNSENFGNIPVIAKNGVPIYIKDIARVSDGTDVTVDYALINGKRSVYIPVVKTADASTWTVVQTLKSKLPEMQNLLPDDVKISYEFDQSIFVVNSVKSLMTEGGLGALLTGLMVLLFLRDWRSSLIVVITIPVSILIGVLLLSLFGQTINIMTLSGLALAIGILVDQATVAIENIHQHLEMGKSKRQAIFDACEEIAFPLLLILLCILAVFAPSFMMNGVPKAMFLPLSMSIGLTMIVSYVIAQTLVPIMSNWLIKAEQYQHYHHGEVHAHAGEALDRLEEQQVNDHLKNEQEHPEKNDLFERVKMGYMKIISRWMERKKTIILVYLIGVIGLAAVGFVVIGKDMMPKLNNGQFQVRIKEPEGTRLERTEDKFKQVLTIIDKTVNHHVEISSGYIGLIPSSFGSSNLYVFNTGTHEAVLQVNLDENYHVNMDELKDALRKNIAHEMPEMNISFEPIDMTEKIMSQGASTPIQVQVAGKNMQQIQDYANKVLSRLKQIPYLRDVQIDQPQRFPVVSITLDRLKVSQLGLNIKDIARSVTASTSSSRFTEKNLWLDDKSAYTYQVQVQVPEYVMNTMDELKEIPLVKGQSSPTLADVAEFKTEYAPGEYDRSGPRRFLTVSANIYKKDLGTATSAVQKALAEVGDPPKGLIAEVKGMSSLLVETLTSLQNGLAFAILVIFLLLAANYQSFKVSLTVLSTVPAVILGSITALLICGSTLNLQSYMGMIMSTGVSVANAILIVTNAEKLRLEYRDATRAAVTSASIRLRPILMTSLAMIAGMIPMASGMGEAGEQTAPLGRAVIGGLLASTLAALFILPLVFAWVQEKTTYQSPSLMPDEQPTEETTESTLTTV</sequence>
<protein>
    <submittedName>
        <fullName evidence="3">Efflux RND transporter permease subunit</fullName>
    </submittedName>
</protein>
<feature type="transmembrane region" description="Helical" evidence="2">
    <location>
        <begin position="457"/>
        <end position="477"/>
    </location>
</feature>
<dbReference type="KEGG" id="muh:HYN43_023710"/>
<dbReference type="PANTHER" id="PTHR32063">
    <property type="match status" value="1"/>
</dbReference>
<proteinExistence type="predicted"/>
<dbReference type="EMBL" id="CP032869">
    <property type="protein sequence ID" value="AYL98107.1"/>
    <property type="molecule type" value="Genomic_DNA"/>
</dbReference>
<evidence type="ECO:0000313" key="4">
    <source>
        <dbReference type="Proteomes" id="UP000270046"/>
    </source>
</evidence>
<dbReference type="AlphaFoldDB" id="A0A494VR85"/>
<feature type="transmembrane region" description="Helical" evidence="2">
    <location>
        <begin position="926"/>
        <end position="950"/>
    </location>
</feature>
<dbReference type="SUPFAM" id="SSF82714">
    <property type="entry name" value="Multidrug efflux transporter AcrB TolC docking domain, DN and DC subdomains"/>
    <property type="match status" value="2"/>
</dbReference>
<dbReference type="Gene3D" id="3.30.70.1430">
    <property type="entry name" value="Multidrug efflux transporter AcrB pore domain"/>
    <property type="match status" value="2"/>
</dbReference>
<keyword evidence="2" id="KW-0472">Membrane</keyword>
<dbReference type="GO" id="GO:0042910">
    <property type="term" value="F:xenobiotic transmembrane transporter activity"/>
    <property type="evidence" value="ECO:0007669"/>
    <property type="project" value="TreeGrafter"/>
</dbReference>
<keyword evidence="2" id="KW-1133">Transmembrane helix</keyword>
<dbReference type="OrthoDB" id="9758234at2"/>
<dbReference type="InterPro" id="IPR001036">
    <property type="entry name" value="Acrflvin-R"/>
</dbReference>
<dbReference type="SUPFAM" id="SSF82866">
    <property type="entry name" value="Multidrug efflux transporter AcrB transmembrane domain"/>
    <property type="match status" value="2"/>
</dbReference>
<keyword evidence="4" id="KW-1185">Reference proteome</keyword>
<feature type="transmembrane region" description="Helical" evidence="2">
    <location>
        <begin position="359"/>
        <end position="379"/>
    </location>
</feature>
<evidence type="ECO:0000256" key="1">
    <source>
        <dbReference type="SAM" id="MobiDB-lite"/>
    </source>
</evidence>
<feature type="transmembrane region" description="Helical" evidence="2">
    <location>
        <begin position="385"/>
        <end position="409"/>
    </location>
</feature>
<evidence type="ECO:0000313" key="3">
    <source>
        <dbReference type="EMBL" id="AYL98107.1"/>
    </source>
</evidence>
<dbReference type="Pfam" id="PF00873">
    <property type="entry name" value="ACR_tran"/>
    <property type="match status" value="1"/>
</dbReference>
<dbReference type="SUPFAM" id="SSF82693">
    <property type="entry name" value="Multidrug efflux transporter AcrB pore domain, PN1, PN2, PC1 and PC2 subdomains"/>
    <property type="match status" value="2"/>
</dbReference>
<dbReference type="Gene3D" id="3.30.2090.10">
    <property type="entry name" value="Multidrug efflux transporter AcrB TolC docking domain, DN and DC subdomains"/>
    <property type="match status" value="2"/>
</dbReference>
<dbReference type="Proteomes" id="UP000270046">
    <property type="component" value="Chromosome"/>
</dbReference>
<feature type="region of interest" description="Disordered" evidence="1">
    <location>
        <begin position="1063"/>
        <end position="1084"/>
    </location>
</feature>
<feature type="transmembrane region" description="Helical" evidence="2">
    <location>
        <begin position="430"/>
        <end position="451"/>
    </location>
</feature>
<feature type="transmembrane region" description="Helical" evidence="2">
    <location>
        <begin position="956"/>
        <end position="974"/>
    </location>
</feature>
<keyword evidence="2" id="KW-0812">Transmembrane</keyword>
<feature type="transmembrane region" description="Helical" evidence="2">
    <location>
        <begin position="556"/>
        <end position="575"/>
    </location>
</feature>
<dbReference type="Gene3D" id="3.30.70.1440">
    <property type="entry name" value="Multidrug efflux transporter AcrB pore domain"/>
    <property type="match status" value="1"/>
</dbReference>
<accession>A0A494VR85</accession>
<dbReference type="Gene3D" id="1.20.1640.10">
    <property type="entry name" value="Multidrug efflux transporter AcrB transmembrane domain"/>
    <property type="match status" value="2"/>
</dbReference>
<feature type="transmembrane region" description="Helical" evidence="2">
    <location>
        <begin position="1001"/>
        <end position="1020"/>
    </location>
</feature>
<dbReference type="RefSeq" id="WP_119406388.1">
    <property type="nucleotide sequence ID" value="NZ_CP032869.1"/>
</dbReference>
<dbReference type="GO" id="GO:0005886">
    <property type="term" value="C:plasma membrane"/>
    <property type="evidence" value="ECO:0007669"/>
    <property type="project" value="TreeGrafter"/>
</dbReference>
<dbReference type="Gene3D" id="3.30.70.1320">
    <property type="entry name" value="Multidrug efflux transporter AcrB pore domain like"/>
    <property type="match status" value="1"/>
</dbReference>
<gene>
    <name evidence="3" type="ORF">HYN43_023710</name>
</gene>
<feature type="transmembrane region" description="Helical" evidence="2">
    <location>
        <begin position="1032"/>
        <end position="1055"/>
    </location>
</feature>
<reference evidence="3 4" key="1">
    <citation type="submission" date="2018-10" db="EMBL/GenBank/DDBJ databases">
        <title>Genome sequencing of Mucilaginibacter sp. HYN0043.</title>
        <authorList>
            <person name="Kim M."/>
            <person name="Yi H."/>
        </authorList>
    </citation>
    <scope>NUCLEOTIDE SEQUENCE [LARGE SCALE GENOMIC DNA]</scope>
    <source>
        <strain evidence="3 4">HYN0043</strain>
    </source>
</reference>
<name>A0A494VR85_9SPHI</name>